<dbReference type="PANTHER" id="PTHR12558">
    <property type="entry name" value="CELL DIVISION CYCLE 16,23,27"/>
    <property type="match status" value="1"/>
</dbReference>
<feature type="repeat" description="TPR" evidence="1">
    <location>
        <begin position="342"/>
        <end position="375"/>
    </location>
</feature>
<evidence type="ECO:0000313" key="3">
    <source>
        <dbReference type="Proteomes" id="UP000195386"/>
    </source>
</evidence>
<dbReference type="AlphaFoldDB" id="A0A1Y3YRE7"/>
<proteinExistence type="predicted"/>
<dbReference type="EMBL" id="NFII01000012">
    <property type="protein sequence ID" value="OUO00297.1"/>
    <property type="molecule type" value="Genomic_DNA"/>
</dbReference>
<name>A0A1Y3YRE7_9BACE</name>
<comment type="caution">
    <text evidence="2">The sequence shown here is derived from an EMBL/GenBank/DDBJ whole genome shotgun (WGS) entry which is preliminary data.</text>
</comment>
<dbReference type="Gene3D" id="1.25.40.10">
    <property type="entry name" value="Tetratricopeptide repeat domain"/>
    <property type="match status" value="3"/>
</dbReference>
<dbReference type="Proteomes" id="UP000195386">
    <property type="component" value="Unassembled WGS sequence"/>
</dbReference>
<dbReference type="SUPFAM" id="SSF48452">
    <property type="entry name" value="TPR-like"/>
    <property type="match status" value="2"/>
</dbReference>
<dbReference type="SMART" id="SM00028">
    <property type="entry name" value="TPR"/>
    <property type="match status" value="7"/>
</dbReference>
<dbReference type="InterPro" id="IPR011990">
    <property type="entry name" value="TPR-like_helical_dom_sf"/>
</dbReference>
<keyword evidence="1" id="KW-0802">TPR repeat</keyword>
<protein>
    <recommendedName>
        <fullName evidence="4">Tetratricopeptide repeat protein</fullName>
    </recommendedName>
</protein>
<evidence type="ECO:0000313" key="2">
    <source>
        <dbReference type="EMBL" id="OUO00297.1"/>
    </source>
</evidence>
<accession>A0A1Y3YRE7</accession>
<reference evidence="3" key="1">
    <citation type="submission" date="2017-04" db="EMBL/GenBank/DDBJ databases">
        <title>Function of individual gut microbiota members based on whole genome sequencing of pure cultures obtained from chicken caecum.</title>
        <authorList>
            <person name="Medvecky M."/>
            <person name="Cejkova D."/>
            <person name="Polansky O."/>
            <person name="Karasova D."/>
            <person name="Kubasova T."/>
            <person name="Cizek A."/>
            <person name="Rychlik I."/>
        </authorList>
    </citation>
    <scope>NUCLEOTIDE SEQUENCE [LARGE SCALE GENOMIC DNA]</scope>
    <source>
        <strain evidence="3">An43</strain>
    </source>
</reference>
<dbReference type="Pfam" id="PF13181">
    <property type="entry name" value="TPR_8"/>
    <property type="match status" value="3"/>
</dbReference>
<organism evidence="2 3">
    <name type="scientific">Bacteroides clarus</name>
    <dbReference type="NCBI Taxonomy" id="626929"/>
    <lineage>
        <taxon>Bacteria</taxon>
        <taxon>Pseudomonadati</taxon>
        <taxon>Bacteroidota</taxon>
        <taxon>Bacteroidia</taxon>
        <taxon>Bacteroidales</taxon>
        <taxon>Bacteroidaceae</taxon>
        <taxon>Bacteroides</taxon>
    </lineage>
</organism>
<evidence type="ECO:0000256" key="1">
    <source>
        <dbReference type="PROSITE-ProRule" id="PRU00339"/>
    </source>
</evidence>
<dbReference type="RefSeq" id="WP_009121678.1">
    <property type="nucleotide sequence ID" value="NZ_CANTWF010000022.1"/>
</dbReference>
<dbReference type="PROSITE" id="PS50005">
    <property type="entry name" value="TPR"/>
    <property type="match status" value="2"/>
</dbReference>
<sequence>MSKKNLLSGRDKELQELAEQYEAAKAENKPIYLDADDLADLADWYAMHGKSEQATEVVEYGLSLHPDSTPLLVEQAYLFMDAQNREQAKLVIERISEDYSSEVKVLKANILLGEGKIDEAEQLLDTIEDKEELANIVDVSYMYIDMGYPVKALPWLAGGSERYAEDEAYLAVTADCFHAQGLNQKAEALYNKLIDKNPYSAPYWFGLARCYFEQQLFDKAIEACDYAIVADEEFAEAYIMKGHAFYQLGNEESALENYTLAEKYKAINPDFLQMFIGLNEISKGHWEEGYRHLESAIQSKDTDSTILPSLYAHAGNCLYKLGKKRKAGQYFKKSHEIDPEDVDSYLIEGRMYMEDGDFDKAVKKWALALERAPYADTWNEIGIYSMELGQLNHARMAFEHVKELEPDFENINEKLASLYLLLKDKENFQKYNQLCKRPFQLEDLKKIEEMLESEDKEELAQAMKNILNALQ</sequence>
<dbReference type="Pfam" id="PF13432">
    <property type="entry name" value="TPR_16"/>
    <property type="match status" value="1"/>
</dbReference>
<feature type="repeat" description="TPR" evidence="1">
    <location>
        <begin position="308"/>
        <end position="341"/>
    </location>
</feature>
<evidence type="ECO:0008006" key="4">
    <source>
        <dbReference type="Google" id="ProtNLM"/>
    </source>
</evidence>
<dbReference type="InterPro" id="IPR019734">
    <property type="entry name" value="TPR_rpt"/>
</dbReference>
<dbReference type="PANTHER" id="PTHR12558:SF13">
    <property type="entry name" value="CELL DIVISION CYCLE PROTEIN 27 HOMOLOG"/>
    <property type="match status" value="1"/>
</dbReference>
<gene>
    <name evidence="2" type="ORF">B5F97_12445</name>
</gene>